<accession>A0D3Q2</accession>
<name>A0D3Q2_PARTE</name>
<keyword evidence="3" id="KW-1185">Reference proteome</keyword>
<dbReference type="InterPro" id="IPR009030">
    <property type="entry name" value="Growth_fac_rcpt_cys_sf"/>
</dbReference>
<organism evidence="2 3">
    <name type="scientific">Paramecium tetraurelia</name>
    <dbReference type="NCBI Taxonomy" id="5888"/>
    <lineage>
        <taxon>Eukaryota</taxon>
        <taxon>Sar</taxon>
        <taxon>Alveolata</taxon>
        <taxon>Ciliophora</taxon>
        <taxon>Intramacronucleata</taxon>
        <taxon>Oligohymenophorea</taxon>
        <taxon>Peniculida</taxon>
        <taxon>Parameciidae</taxon>
        <taxon>Paramecium</taxon>
    </lineage>
</organism>
<dbReference type="KEGG" id="ptm:GSPATT00039222001"/>
<protein>
    <recommendedName>
        <fullName evidence="4">TNFR-Cys domain-containing protein</fullName>
    </recommendedName>
</protein>
<dbReference type="RefSeq" id="XP_001445066.1">
    <property type="nucleotide sequence ID" value="XM_001445029.1"/>
</dbReference>
<evidence type="ECO:0000313" key="2">
    <source>
        <dbReference type="EMBL" id="CAK77669.1"/>
    </source>
</evidence>
<evidence type="ECO:0008006" key="4">
    <source>
        <dbReference type="Google" id="ProtNLM"/>
    </source>
</evidence>
<keyword evidence="1" id="KW-0732">Signal</keyword>
<dbReference type="EMBL" id="CT868275">
    <property type="protein sequence ID" value="CAK77669.1"/>
    <property type="molecule type" value="Genomic_DNA"/>
</dbReference>
<dbReference type="CDD" id="cd00064">
    <property type="entry name" value="FU"/>
    <property type="match status" value="1"/>
</dbReference>
<feature type="signal peptide" evidence="1">
    <location>
        <begin position="1"/>
        <end position="18"/>
    </location>
</feature>
<dbReference type="InParanoid" id="A0D3Q2"/>
<dbReference type="OrthoDB" id="320288at2759"/>
<dbReference type="GeneID" id="5030851"/>
<gene>
    <name evidence="2" type="ORF">GSPATT00039222001</name>
</gene>
<dbReference type="AlphaFoldDB" id="A0D3Q2"/>
<dbReference type="InterPro" id="IPR006212">
    <property type="entry name" value="Furin_repeat"/>
</dbReference>
<dbReference type="PANTHER" id="PTHR38934:SF6">
    <property type="entry name" value="CHROMOSOME UNDETERMINED SCAFFOLD_176, WHOLE GENOME SHOTGUN SEQUENCE"/>
    <property type="match status" value="1"/>
</dbReference>
<feature type="non-terminal residue" evidence="2">
    <location>
        <position position="420"/>
    </location>
</feature>
<sequence>MNFLIIFILEGLLQFSKSQWQSYVNYLTKNTKFSYDQGKDFYEHTGNFLISSNQSTANFITCTSPETSYITLNQIYPSAQHYFSTSIVNEQWILMDLFFHGTWLSENVEFRIGQFSYSYSYTSPTTYPMKIGFCDSIPFEVKTLNFSISQTVGRMNFTSSNQNQGFVSLRNIFIYTFKCYPSCISCTGPKQNECTRCYYGLPTNNICPPCPINQYQSKYQTCRDICDIDSPLYSNGFCKQYPINLIEAGDVDYDVASTDNLRWNIKYDEKHLDLSPTPTQKYPEFYGTFKFNSGIYRYFNKLSTYIYSTYLVGFKIDFITFNDIPMNCGIQFKINNTYYGSIYRNASGIQTHRFKIFDSYEQSSFYNQSMRYHLIAYFDIPKYSVLFSAIGNYTDDTAGWGIILLKITSGYCPSYCLLCE</sequence>
<reference evidence="2 3" key="1">
    <citation type="journal article" date="2006" name="Nature">
        <title>Global trends of whole-genome duplications revealed by the ciliate Paramecium tetraurelia.</title>
        <authorList>
            <consortium name="Genoscope"/>
            <person name="Aury J.-M."/>
            <person name="Jaillon O."/>
            <person name="Duret L."/>
            <person name="Noel B."/>
            <person name="Jubin C."/>
            <person name="Porcel B.M."/>
            <person name="Segurens B."/>
            <person name="Daubin V."/>
            <person name="Anthouard V."/>
            <person name="Aiach N."/>
            <person name="Arnaiz O."/>
            <person name="Billaut A."/>
            <person name="Beisson J."/>
            <person name="Blanc I."/>
            <person name="Bouhouche K."/>
            <person name="Camara F."/>
            <person name="Duharcourt S."/>
            <person name="Guigo R."/>
            <person name="Gogendeau D."/>
            <person name="Katinka M."/>
            <person name="Keller A.-M."/>
            <person name="Kissmehl R."/>
            <person name="Klotz C."/>
            <person name="Koll F."/>
            <person name="Le Moue A."/>
            <person name="Lepere C."/>
            <person name="Malinsky S."/>
            <person name="Nowacki M."/>
            <person name="Nowak J.K."/>
            <person name="Plattner H."/>
            <person name="Poulain J."/>
            <person name="Ruiz F."/>
            <person name="Serrano V."/>
            <person name="Zagulski M."/>
            <person name="Dessen P."/>
            <person name="Betermier M."/>
            <person name="Weissenbach J."/>
            <person name="Scarpelli C."/>
            <person name="Schachter V."/>
            <person name="Sperling L."/>
            <person name="Meyer E."/>
            <person name="Cohen J."/>
            <person name="Wincker P."/>
        </authorList>
    </citation>
    <scope>NUCLEOTIDE SEQUENCE [LARGE SCALE GENOMIC DNA]</scope>
    <source>
        <strain evidence="2 3">Stock d4-2</strain>
    </source>
</reference>
<evidence type="ECO:0000256" key="1">
    <source>
        <dbReference type="SAM" id="SignalP"/>
    </source>
</evidence>
<dbReference type="Proteomes" id="UP000000600">
    <property type="component" value="Unassembled WGS sequence"/>
</dbReference>
<proteinExistence type="predicted"/>
<dbReference type="PANTHER" id="PTHR38934">
    <property type="entry name" value="HYPHALLY REGULATED CELL WALL PROTEIN 1"/>
    <property type="match status" value="1"/>
</dbReference>
<evidence type="ECO:0000313" key="3">
    <source>
        <dbReference type="Proteomes" id="UP000000600"/>
    </source>
</evidence>
<feature type="chain" id="PRO_5002623515" description="TNFR-Cys domain-containing protein" evidence="1">
    <location>
        <begin position="19"/>
        <end position="420"/>
    </location>
</feature>
<dbReference type="SUPFAM" id="SSF57184">
    <property type="entry name" value="Growth factor receptor domain"/>
    <property type="match status" value="1"/>
</dbReference>
<dbReference type="HOGENOM" id="CLU_654884_0_0_1"/>